<dbReference type="CDD" id="cd06257">
    <property type="entry name" value="DnaJ"/>
    <property type="match status" value="1"/>
</dbReference>
<protein>
    <recommendedName>
        <fullName evidence="2">J domain-containing protein</fullName>
    </recommendedName>
</protein>
<evidence type="ECO:0000256" key="1">
    <source>
        <dbReference type="SAM" id="SignalP"/>
    </source>
</evidence>
<dbReference type="Pfam" id="PF01556">
    <property type="entry name" value="DnaJ_C"/>
    <property type="match status" value="1"/>
</dbReference>
<evidence type="ECO:0000259" key="2">
    <source>
        <dbReference type="PROSITE" id="PS50076"/>
    </source>
</evidence>
<proteinExistence type="predicted"/>
<name>A0A7S2WHG1_9STRA</name>
<dbReference type="Pfam" id="PF00226">
    <property type="entry name" value="DnaJ"/>
    <property type="match status" value="1"/>
</dbReference>
<accession>A0A7S2WHG1</accession>
<dbReference type="Gene3D" id="2.60.260.20">
    <property type="entry name" value="Urease metallochaperone UreE, N-terminal domain"/>
    <property type="match status" value="2"/>
</dbReference>
<reference evidence="3" key="1">
    <citation type="submission" date="2021-01" db="EMBL/GenBank/DDBJ databases">
        <authorList>
            <person name="Corre E."/>
            <person name="Pelletier E."/>
            <person name="Niang G."/>
            <person name="Scheremetjew M."/>
            <person name="Finn R."/>
            <person name="Kale V."/>
            <person name="Holt S."/>
            <person name="Cochrane G."/>
            <person name="Meng A."/>
            <person name="Brown T."/>
            <person name="Cohen L."/>
        </authorList>
    </citation>
    <scope>NUCLEOTIDE SEQUENCE</scope>
    <source>
        <strain evidence="3">CCMP1452</strain>
    </source>
</reference>
<dbReference type="Gene3D" id="1.10.287.110">
    <property type="entry name" value="DnaJ domain"/>
    <property type="match status" value="1"/>
</dbReference>
<feature type="chain" id="PRO_5031042267" description="J domain-containing protein" evidence="1">
    <location>
        <begin position="29"/>
        <end position="376"/>
    </location>
</feature>
<dbReference type="EMBL" id="HBHI01022063">
    <property type="protein sequence ID" value="CAD9687106.1"/>
    <property type="molecule type" value="Transcribed_RNA"/>
</dbReference>
<sequence>MSAIGGKQNMRLLRILLQLFALVCMTMAADFYKTLGVNRRASNKEIKKAYRQMSLKFHPDKNKEEGAADKFGEIARAYEVLSDESLKEIYDQRGEEGLKQHEKQQQHGGGGGGGGFDDIFSHFGFGGGGNNRQNDGEQRTDDVEVPLRVSLRQLYEGVVLEVHYVREVLCVNWEECTKNNAECSGPGIKTFRQQIAPGFVQQVQQNDEKCIARGKMWKPNCRACPSGKTSTENIDLSLDVNKGMRNGERITFEGVADEKPGFLAGDLHFVIQEIPHKSYHRDGDNLYTTAEIPLVEALTGVSRDFMHVDGDNFTINVNDVIECDDVKRVSGKGMPRRNGRGFGDLFLTFEVDFPENLTEQQKIEIKKILSGGHDEL</sequence>
<keyword evidence="1" id="KW-0732">Signal</keyword>
<dbReference type="InterPro" id="IPR001623">
    <property type="entry name" value="DnaJ_domain"/>
</dbReference>
<dbReference type="AlphaFoldDB" id="A0A7S2WHG1"/>
<dbReference type="PANTHER" id="PTHR43888">
    <property type="entry name" value="DNAJ-LIKE-2, ISOFORM A-RELATED"/>
    <property type="match status" value="1"/>
</dbReference>
<dbReference type="SMART" id="SM00271">
    <property type="entry name" value="DnaJ"/>
    <property type="match status" value="1"/>
</dbReference>
<dbReference type="InterPro" id="IPR008971">
    <property type="entry name" value="HSP40/DnaJ_pept-bd"/>
</dbReference>
<dbReference type="GO" id="GO:0030544">
    <property type="term" value="F:Hsp70 protein binding"/>
    <property type="evidence" value="ECO:0007669"/>
    <property type="project" value="InterPro"/>
</dbReference>
<dbReference type="PRINTS" id="PR00625">
    <property type="entry name" value="JDOMAIN"/>
</dbReference>
<dbReference type="GO" id="GO:0051082">
    <property type="term" value="F:unfolded protein binding"/>
    <property type="evidence" value="ECO:0007669"/>
    <property type="project" value="InterPro"/>
</dbReference>
<dbReference type="InterPro" id="IPR044713">
    <property type="entry name" value="DNJA1/2-like"/>
</dbReference>
<feature type="domain" description="J" evidence="2">
    <location>
        <begin position="30"/>
        <end position="94"/>
    </location>
</feature>
<dbReference type="FunFam" id="2.60.260.20:FF:000013">
    <property type="entry name" value="DnaJ subfamily B member 11"/>
    <property type="match status" value="1"/>
</dbReference>
<dbReference type="PROSITE" id="PS50076">
    <property type="entry name" value="DNAJ_2"/>
    <property type="match status" value="1"/>
</dbReference>
<feature type="signal peptide" evidence="1">
    <location>
        <begin position="1"/>
        <end position="28"/>
    </location>
</feature>
<dbReference type="SUPFAM" id="SSF46565">
    <property type="entry name" value="Chaperone J-domain"/>
    <property type="match status" value="1"/>
</dbReference>
<organism evidence="3">
    <name type="scientific">Eucampia antarctica</name>
    <dbReference type="NCBI Taxonomy" id="49252"/>
    <lineage>
        <taxon>Eukaryota</taxon>
        <taxon>Sar</taxon>
        <taxon>Stramenopiles</taxon>
        <taxon>Ochrophyta</taxon>
        <taxon>Bacillariophyta</taxon>
        <taxon>Mediophyceae</taxon>
        <taxon>Biddulphiophycidae</taxon>
        <taxon>Hemiaulales</taxon>
        <taxon>Hemiaulaceae</taxon>
        <taxon>Eucampia</taxon>
    </lineage>
</organism>
<gene>
    <name evidence="3" type="ORF">EANT1437_LOCUS11336</name>
</gene>
<dbReference type="CDD" id="cd10747">
    <property type="entry name" value="DnaJ_C"/>
    <property type="match status" value="1"/>
</dbReference>
<dbReference type="InterPro" id="IPR036869">
    <property type="entry name" value="J_dom_sf"/>
</dbReference>
<dbReference type="SUPFAM" id="SSF49493">
    <property type="entry name" value="HSP40/DnaJ peptide-binding domain"/>
    <property type="match status" value="2"/>
</dbReference>
<dbReference type="GO" id="GO:0006457">
    <property type="term" value="P:protein folding"/>
    <property type="evidence" value="ECO:0007669"/>
    <property type="project" value="InterPro"/>
</dbReference>
<evidence type="ECO:0000313" key="3">
    <source>
        <dbReference type="EMBL" id="CAD9687106.1"/>
    </source>
</evidence>
<dbReference type="Gene3D" id="2.10.230.10">
    <property type="entry name" value="Heat shock protein DnaJ, cysteine-rich domain"/>
    <property type="match status" value="1"/>
</dbReference>
<dbReference type="InterPro" id="IPR002939">
    <property type="entry name" value="DnaJ_C"/>
</dbReference>